<proteinExistence type="predicted"/>
<evidence type="ECO:0000313" key="1">
    <source>
        <dbReference type="EMBL" id="KAF2720040.1"/>
    </source>
</evidence>
<organism evidence="1 2">
    <name type="scientific">Polychaeton citri CBS 116435</name>
    <dbReference type="NCBI Taxonomy" id="1314669"/>
    <lineage>
        <taxon>Eukaryota</taxon>
        <taxon>Fungi</taxon>
        <taxon>Dikarya</taxon>
        <taxon>Ascomycota</taxon>
        <taxon>Pezizomycotina</taxon>
        <taxon>Dothideomycetes</taxon>
        <taxon>Dothideomycetidae</taxon>
        <taxon>Capnodiales</taxon>
        <taxon>Capnodiaceae</taxon>
        <taxon>Polychaeton</taxon>
    </lineage>
</organism>
<gene>
    <name evidence="1" type="ORF">K431DRAFT_330594</name>
</gene>
<comment type="caution">
    <text evidence="1">The sequence shown here is derived from an EMBL/GenBank/DDBJ whole genome shotgun (WGS) entry which is preliminary data.</text>
</comment>
<dbReference type="AlphaFoldDB" id="A0A9P4Q5S9"/>
<reference evidence="1" key="1">
    <citation type="journal article" date="2020" name="Stud. Mycol.">
        <title>101 Dothideomycetes genomes: a test case for predicting lifestyles and emergence of pathogens.</title>
        <authorList>
            <person name="Haridas S."/>
            <person name="Albert R."/>
            <person name="Binder M."/>
            <person name="Bloem J."/>
            <person name="Labutti K."/>
            <person name="Salamov A."/>
            <person name="Andreopoulos B."/>
            <person name="Baker S."/>
            <person name="Barry K."/>
            <person name="Bills G."/>
            <person name="Bluhm B."/>
            <person name="Cannon C."/>
            <person name="Castanera R."/>
            <person name="Culley D."/>
            <person name="Daum C."/>
            <person name="Ezra D."/>
            <person name="Gonzalez J."/>
            <person name="Henrissat B."/>
            <person name="Kuo A."/>
            <person name="Liang C."/>
            <person name="Lipzen A."/>
            <person name="Lutzoni F."/>
            <person name="Magnuson J."/>
            <person name="Mondo S."/>
            <person name="Nolan M."/>
            <person name="Ohm R."/>
            <person name="Pangilinan J."/>
            <person name="Park H.-J."/>
            <person name="Ramirez L."/>
            <person name="Alfaro M."/>
            <person name="Sun H."/>
            <person name="Tritt A."/>
            <person name="Yoshinaga Y."/>
            <person name="Zwiers L.-H."/>
            <person name="Turgeon B."/>
            <person name="Goodwin S."/>
            <person name="Spatafora J."/>
            <person name="Crous P."/>
            <person name="Grigoriev I."/>
        </authorList>
    </citation>
    <scope>NUCLEOTIDE SEQUENCE</scope>
    <source>
        <strain evidence="1">CBS 116435</strain>
    </source>
</reference>
<name>A0A9P4Q5S9_9PEZI</name>
<sequence>MLLGSVSSAYFRAFARFQDVQHGTVARSPLSKELPSVEFNWDNVKPQSHLICHDCFDSMQCARLQVPMNWTNSSTEAENGKTVSIT</sequence>
<dbReference type="OrthoDB" id="425534at2759"/>
<dbReference type="EMBL" id="MU003804">
    <property type="protein sequence ID" value="KAF2720040.1"/>
    <property type="molecule type" value="Genomic_DNA"/>
</dbReference>
<protein>
    <submittedName>
        <fullName evidence="1">Uncharacterized protein</fullName>
    </submittedName>
</protein>
<accession>A0A9P4Q5S9</accession>
<keyword evidence="2" id="KW-1185">Reference proteome</keyword>
<evidence type="ECO:0000313" key="2">
    <source>
        <dbReference type="Proteomes" id="UP000799441"/>
    </source>
</evidence>
<dbReference type="Proteomes" id="UP000799441">
    <property type="component" value="Unassembled WGS sequence"/>
</dbReference>